<dbReference type="OrthoDB" id="6018864at2759"/>
<evidence type="ECO:0000256" key="1">
    <source>
        <dbReference type="ARBA" id="ARBA00022741"/>
    </source>
</evidence>
<dbReference type="PROSITE" id="PS51419">
    <property type="entry name" value="RAB"/>
    <property type="match status" value="1"/>
</dbReference>
<evidence type="ECO:0000313" key="5">
    <source>
        <dbReference type="Proteomes" id="UP000515163"/>
    </source>
</evidence>
<dbReference type="Proteomes" id="UP000515163">
    <property type="component" value="Unplaced"/>
</dbReference>
<organism evidence="5 7">
    <name type="scientific">Actinia tenebrosa</name>
    <name type="common">Australian red waratah sea anemone</name>
    <dbReference type="NCBI Taxonomy" id="6105"/>
    <lineage>
        <taxon>Eukaryota</taxon>
        <taxon>Metazoa</taxon>
        <taxon>Cnidaria</taxon>
        <taxon>Anthozoa</taxon>
        <taxon>Hexacorallia</taxon>
        <taxon>Actiniaria</taxon>
        <taxon>Actiniidae</taxon>
        <taxon>Actinia</taxon>
    </lineage>
</organism>
<dbReference type="GO" id="GO:0003924">
    <property type="term" value="F:GTPase activity"/>
    <property type="evidence" value="ECO:0007669"/>
    <property type="project" value="InterPro"/>
</dbReference>
<evidence type="ECO:0000313" key="7">
    <source>
        <dbReference type="RefSeq" id="XP_031572325.1"/>
    </source>
</evidence>
<dbReference type="PROSITE" id="PS51421">
    <property type="entry name" value="RAS"/>
    <property type="match status" value="1"/>
</dbReference>
<proteinExistence type="predicted"/>
<dbReference type="Pfam" id="PF00071">
    <property type="entry name" value="Ras"/>
    <property type="match status" value="1"/>
</dbReference>
<dbReference type="SUPFAM" id="SSF52540">
    <property type="entry name" value="P-loop containing nucleoside triphosphate hydrolases"/>
    <property type="match status" value="1"/>
</dbReference>
<dbReference type="AlphaFoldDB" id="A0A6P8J443"/>
<gene>
    <name evidence="6 7" type="primary">LOC116306415</name>
</gene>
<dbReference type="PROSITE" id="PS51417">
    <property type="entry name" value="ARF"/>
    <property type="match status" value="1"/>
</dbReference>
<keyword evidence="3" id="KW-0449">Lipoprotein</keyword>
<keyword evidence="5" id="KW-1185">Reference proteome</keyword>
<dbReference type="SMART" id="SM00176">
    <property type="entry name" value="RAN"/>
    <property type="match status" value="1"/>
</dbReference>
<evidence type="ECO:0000313" key="6">
    <source>
        <dbReference type="RefSeq" id="XP_031572324.1"/>
    </source>
</evidence>
<dbReference type="PANTHER" id="PTHR47977">
    <property type="entry name" value="RAS-RELATED PROTEIN RAB"/>
    <property type="match status" value="1"/>
</dbReference>
<sequence length="251" mass="28756">MADVTCFSFDDYHKISGKASSYNTMSLSKTKEFDLQYKVIVIGETAVGKSSLIRRYANPEQPFTSNMISTVGIDFVNVDTKVDDLTVRLQIWDTAGQERFRTMTKSQFRGTKGVLLVYDITKDFSYDQLQFWIKSIKESKLDHEEFLIVGNKYDLNDEREVPKTRGEELAKSLGVKYMETSAKTGRNVKEVFHSLATQMKDANDPFVHVRREDFNMSFTDRPDGIIVPRKEERTSDSESKKKGYSSYCCSG</sequence>
<dbReference type="RefSeq" id="XP_031572324.1">
    <property type="nucleotide sequence ID" value="XM_031716464.1"/>
</dbReference>
<dbReference type="KEGG" id="aten:116306415"/>
<dbReference type="GeneID" id="116306415"/>
<evidence type="ECO:0000256" key="2">
    <source>
        <dbReference type="ARBA" id="ARBA00023134"/>
    </source>
</evidence>
<dbReference type="PRINTS" id="PR00449">
    <property type="entry name" value="RASTRNSFRMNG"/>
</dbReference>
<dbReference type="NCBIfam" id="TIGR00231">
    <property type="entry name" value="small_GTP"/>
    <property type="match status" value="1"/>
</dbReference>
<keyword evidence="2" id="KW-0342">GTP-binding</keyword>
<dbReference type="InterPro" id="IPR027417">
    <property type="entry name" value="P-loop_NTPase"/>
</dbReference>
<protein>
    <submittedName>
        <fullName evidence="6 7">Ras-related protein Rab-13-like isoform X1</fullName>
    </submittedName>
</protein>
<dbReference type="SMART" id="SM00177">
    <property type="entry name" value="ARF"/>
    <property type="match status" value="1"/>
</dbReference>
<dbReference type="RefSeq" id="XP_031572325.1">
    <property type="nucleotide sequence ID" value="XM_031716465.1"/>
</dbReference>
<dbReference type="GO" id="GO:0005525">
    <property type="term" value="F:GTP binding"/>
    <property type="evidence" value="ECO:0007669"/>
    <property type="project" value="UniProtKB-KW"/>
</dbReference>
<dbReference type="SMART" id="SM00173">
    <property type="entry name" value="RAS"/>
    <property type="match status" value="1"/>
</dbReference>
<accession>A0A6P8J443</accession>
<dbReference type="Gene3D" id="3.40.50.300">
    <property type="entry name" value="P-loop containing nucleotide triphosphate hydrolases"/>
    <property type="match status" value="1"/>
</dbReference>
<evidence type="ECO:0000256" key="4">
    <source>
        <dbReference type="SAM" id="MobiDB-lite"/>
    </source>
</evidence>
<dbReference type="InterPro" id="IPR001806">
    <property type="entry name" value="Small_GTPase"/>
</dbReference>
<dbReference type="SMART" id="SM00174">
    <property type="entry name" value="RHO"/>
    <property type="match status" value="1"/>
</dbReference>
<keyword evidence="1" id="KW-0547">Nucleotide-binding</keyword>
<dbReference type="FunFam" id="3.40.50.300:FF:001129">
    <property type="entry name" value="ras-related protein Rab-44 isoform X2"/>
    <property type="match status" value="1"/>
</dbReference>
<name>A0A6P8J443_ACTTE</name>
<reference evidence="6 7" key="1">
    <citation type="submission" date="2025-04" db="UniProtKB">
        <authorList>
            <consortium name="RefSeq"/>
        </authorList>
    </citation>
    <scope>IDENTIFICATION</scope>
    <source>
        <tissue evidence="6 7">Tentacle</tissue>
    </source>
</reference>
<evidence type="ECO:0000256" key="3">
    <source>
        <dbReference type="ARBA" id="ARBA00023288"/>
    </source>
</evidence>
<dbReference type="SMART" id="SM00175">
    <property type="entry name" value="RAB"/>
    <property type="match status" value="1"/>
</dbReference>
<dbReference type="CDD" id="cd00154">
    <property type="entry name" value="Rab"/>
    <property type="match status" value="1"/>
</dbReference>
<feature type="compositionally biased region" description="Basic and acidic residues" evidence="4">
    <location>
        <begin position="228"/>
        <end position="241"/>
    </location>
</feature>
<dbReference type="InterPro" id="IPR005225">
    <property type="entry name" value="Small_GTP-bd"/>
</dbReference>
<feature type="region of interest" description="Disordered" evidence="4">
    <location>
        <begin position="228"/>
        <end position="251"/>
    </location>
</feature>
<dbReference type="PROSITE" id="PS51420">
    <property type="entry name" value="RHO"/>
    <property type="match status" value="1"/>
</dbReference>
<dbReference type="InterPro" id="IPR050227">
    <property type="entry name" value="Rab"/>
</dbReference>